<dbReference type="Gramene" id="OBART01G38390.1">
    <property type="protein sequence ID" value="OBART01G38390.1"/>
    <property type="gene ID" value="OBART01G38390"/>
</dbReference>
<keyword evidence="2" id="KW-1185">Reference proteome</keyword>
<dbReference type="EnsemblPlants" id="OBART01G38390.1">
    <property type="protein sequence ID" value="OBART01G38390.1"/>
    <property type="gene ID" value="OBART01G38390"/>
</dbReference>
<sequence length="111" mass="12615">MTLSTVLPCGLSHYHRETTSPARTDGGYGHLFTSFEYNLILQGPKDVQFILKIITQLTLQQQFNDNILLAVKSRKILSDYKWIQTSNLYLSTRYMSSHAETNEAMAATTLL</sequence>
<dbReference type="HOGENOM" id="CLU_2162477_0_0_1"/>
<organism evidence="1">
    <name type="scientific">Oryza barthii</name>
    <dbReference type="NCBI Taxonomy" id="65489"/>
    <lineage>
        <taxon>Eukaryota</taxon>
        <taxon>Viridiplantae</taxon>
        <taxon>Streptophyta</taxon>
        <taxon>Embryophyta</taxon>
        <taxon>Tracheophyta</taxon>
        <taxon>Spermatophyta</taxon>
        <taxon>Magnoliopsida</taxon>
        <taxon>Liliopsida</taxon>
        <taxon>Poales</taxon>
        <taxon>Poaceae</taxon>
        <taxon>BOP clade</taxon>
        <taxon>Oryzoideae</taxon>
        <taxon>Oryzeae</taxon>
        <taxon>Oryzinae</taxon>
        <taxon>Oryza</taxon>
    </lineage>
</organism>
<reference evidence="1" key="1">
    <citation type="journal article" date="2009" name="Rice">
        <title>De Novo Next Generation Sequencing of Plant Genomes.</title>
        <authorList>
            <person name="Rounsley S."/>
            <person name="Marri P.R."/>
            <person name="Yu Y."/>
            <person name="He R."/>
            <person name="Sisneros N."/>
            <person name="Goicoechea J.L."/>
            <person name="Lee S.J."/>
            <person name="Angelova A."/>
            <person name="Kudrna D."/>
            <person name="Luo M."/>
            <person name="Affourtit J."/>
            <person name="Desany B."/>
            <person name="Knight J."/>
            <person name="Niazi F."/>
            <person name="Egholm M."/>
            <person name="Wing R.A."/>
        </authorList>
    </citation>
    <scope>NUCLEOTIDE SEQUENCE [LARGE SCALE GENOMIC DNA]</scope>
    <source>
        <strain evidence="1">cv. IRGC 105608</strain>
    </source>
</reference>
<dbReference type="AlphaFoldDB" id="A0A0D3EWN8"/>
<accession>A0A0D3EWN8</accession>
<dbReference type="PaxDb" id="65489-OBART01G38390.1"/>
<dbReference type="Proteomes" id="UP000026960">
    <property type="component" value="Chromosome 1"/>
</dbReference>
<reference evidence="1" key="2">
    <citation type="submission" date="2015-03" db="UniProtKB">
        <authorList>
            <consortium name="EnsemblPlants"/>
        </authorList>
    </citation>
    <scope>IDENTIFICATION</scope>
</reference>
<protein>
    <submittedName>
        <fullName evidence="1">Uncharacterized protein</fullName>
    </submittedName>
</protein>
<evidence type="ECO:0000313" key="1">
    <source>
        <dbReference type="EnsemblPlants" id="OBART01G38390.1"/>
    </source>
</evidence>
<evidence type="ECO:0000313" key="2">
    <source>
        <dbReference type="Proteomes" id="UP000026960"/>
    </source>
</evidence>
<proteinExistence type="predicted"/>
<name>A0A0D3EWN8_9ORYZ</name>